<feature type="domain" description="Amidohydrolase-related" evidence="2">
    <location>
        <begin position="3"/>
        <end position="335"/>
    </location>
</feature>
<dbReference type="RefSeq" id="WP_015003060.1">
    <property type="nucleotide sequence ID" value="NZ_CADILN010000008.1"/>
</dbReference>
<gene>
    <name evidence="3" type="ORF">LMG9964_04862</name>
</gene>
<dbReference type="GO" id="GO:0019748">
    <property type="term" value="P:secondary metabolic process"/>
    <property type="evidence" value="ECO:0007669"/>
    <property type="project" value="TreeGrafter"/>
</dbReference>
<organism evidence="3 4">
    <name type="scientific">Paraburkholderia phenoliruptrix</name>
    <dbReference type="NCBI Taxonomy" id="252970"/>
    <lineage>
        <taxon>Bacteria</taxon>
        <taxon>Pseudomonadati</taxon>
        <taxon>Pseudomonadota</taxon>
        <taxon>Betaproteobacteria</taxon>
        <taxon>Burkholderiales</taxon>
        <taxon>Burkholderiaceae</taxon>
        <taxon>Paraburkholderia</taxon>
    </lineage>
</organism>
<dbReference type="EMBL" id="CADILN010000008">
    <property type="protein sequence ID" value="CAB4051191.1"/>
    <property type="molecule type" value="Genomic_DNA"/>
</dbReference>
<dbReference type="GO" id="GO:0016787">
    <property type="term" value="F:hydrolase activity"/>
    <property type="evidence" value="ECO:0007669"/>
    <property type="project" value="InterPro"/>
</dbReference>
<name>A0A6J5KBQ2_9BURK</name>
<keyword evidence="1" id="KW-0456">Lyase</keyword>
<dbReference type="PANTHER" id="PTHR21240:SF28">
    <property type="entry name" value="ISO-OROTATE DECARBOXYLASE (EUROFUNG)"/>
    <property type="match status" value="1"/>
</dbReference>
<protein>
    <recommendedName>
        <fullName evidence="2">Amidohydrolase-related domain-containing protein</fullName>
    </recommendedName>
</protein>
<reference evidence="3 4" key="1">
    <citation type="submission" date="2020-04" db="EMBL/GenBank/DDBJ databases">
        <authorList>
            <person name="De Canck E."/>
        </authorList>
    </citation>
    <scope>NUCLEOTIDE SEQUENCE [LARGE SCALE GENOMIC DNA]</scope>
    <source>
        <strain evidence="3 4">LMG 9964</strain>
    </source>
</reference>
<accession>A0A6J5KBQ2</accession>
<evidence type="ECO:0000313" key="3">
    <source>
        <dbReference type="EMBL" id="CAB4051191.1"/>
    </source>
</evidence>
<sequence length="347" mass="38851">MKIDCAIHPVLGSVEFNKAIGSPWNFLKLPPLFGEKYRSPFDQLSVTPEQAMSPAAVEAYLRSTDVDYAVLSPTTRGYWPNPQQAAAVARAANTLLFKKWLESSESEGRFLGSIRLAMNDTDTALREIDRWADDDRFVQLVVPARSLATFGEQRFFPIWRAAAERGLVVYVHDDFSTLIEPPPSQVGFPSFFAEDHALRPMASIVQLTSFIIAGVFERLPELRVVFGDLSVHAARSLAIRTDKDWQSDRMEVPWVSDDPTTYLARHVRFVTQADDEISPHSRAATGTIGGDNSSLVVYGSRHPYWDGAKAEDVFPTWSEKDRARCFADNAVEFYPRIASRVSAELTS</sequence>
<dbReference type="Proteomes" id="UP000494102">
    <property type="component" value="Unassembled WGS sequence"/>
</dbReference>
<dbReference type="PANTHER" id="PTHR21240">
    <property type="entry name" value="2-AMINO-3-CARBOXYLMUCONATE-6-SEMIALDEHYDE DECARBOXYLASE"/>
    <property type="match status" value="1"/>
</dbReference>
<proteinExistence type="predicted"/>
<dbReference type="InterPro" id="IPR032465">
    <property type="entry name" value="ACMSD"/>
</dbReference>
<evidence type="ECO:0000313" key="4">
    <source>
        <dbReference type="Proteomes" id="UP000494102"/>
    </source>
</evidence>
<dbReference type="GO" id="GO:0016831">
    <property type="term" value="F:carboxy-lyase activity"/>
    <property type="evidence" value="ECO:0007669"/>
    <property type="project" value="InterPro"/>
</dbReference>
<dbReference type="Gene3D" id="3.20.20.140">
    <property type="entry name" value="Metal-dependent hydrolases"/>
    <property type="match status" value="1"/>
</dbReference>
<dbReference type="GeneID" id="27797471"/>
<dbReference type="InterPro" id="IPR032466">
    <property type="entry name" value="Metal_Hydrolase"/>
</dbReference>
<dbReference type="SUPFAM" id="SSF51556">
    <property type="entry name" value="Metallo-dependent hydrolases"/>
    <property type="match status" value="1"/>
</dbReference>
<dbReference type="InterPro" id="IPR006680">
    <property type="entry name" value="Amidohydro-rel"/>
</dbReference>
<dbReference type="Pfam" id="PF04909">
    <property type="entry name" value="Amidohydro_2"/>
    <property type="match status" value="1"/>
</dbReference>
<dbReference type="AlphaFoldDB" id="A0A6J5KBQ2"/>
<dbReference type="GO" id="GO:0005737">
    <property type="term" value="C:cytoplasm"/>
    <property type="evidence" value="ECO:0007669"/>
    <property type="project" value="TreeGrafter"/>
</dbReference>
<evidence type="ECO:0000256" key="1">
    <source>
        <dbReference type="ARBA" id="ARBA00023239"/>
    </source>
</evidence>
<evidence type="ECO:0000259" key="2">
    <source>
        <dbReference type="Pfam" id="PF04909"/>
    </source>
</evidence>